<accession>A0A263BU00</accession>
<organism evidence="8 9">
    <name type="scientific">Lottiidibacillus patelloidae</name>
    <dbReference type="NCBI Taxonomy" id="2670334"/>
    <lineage>
        <taxon>Bacteria</taxon>
        <taxon>Bacillati</taxon>
        <taxon>Bacillota</taxon>
        <taxon>Bacilli</taxon>
        <taxon>Bacillales</taxon>
        <taxon>Bacillaceae</taxon>
        <taxon>Lottiidibacillus</taxon>
    </lineage>
</organism>
<evidence type="ECO:0000256" key="5">
    <source>
        <dbReference type="ARBA" id="ARBA00023136"/>
    </source>
</evidence>
<evidence type="ECO:0000256" key="6">
    <source>
        <dbReference type="SAM" id="Phobius"/>
    </source>
</evidence>
<dbReference type="RefSeq" id="WP_094924615.1">
    <property type="nucleotide sequence ID" value="NZ_NPIA01000004.1"/>
</dbReference>
<evidence type="ECO:0000256" key="1">
    <source>
        <dbReference type="ARBA" id="ARBA00004651"/>
    </source>
</evidence>
<evidence type="ECO:0000256" key="2">
    <source>
        <dbReference type="ARBA" id="ARBA00022475"/>
    </source>
</evidence>
<feature type="transmembrane region" description="Helical" evidence="6">
    <location>
        <begin position="122"/>
        <end position="144"/>
    </location>
</feature>
<keyword evidence="4 6" id="KW-1133">Transmembrane helix</keyword>
<evidence type="ECO:0000259" key="7">
    <source>
        <dbReference type="Pfam" id="PF00482"/>
    </source>
</evidence>
<dbReference type="AlphaFoldDB" id="A0A263BU00"/>
<dbReference type="Pfam" id="PF00482">
    <property type="entry name" value="T2SSF"/>
    <property type="match status" value="1"/>
</dbReference>
<keyword evidence="2" id="KW-1003">Cell membrane</keyword>
<proteinExistence type="predicted"/>
<reference evidence="8 9" key="2">
    <citation type="submission" date="2017-09" db="EMBL/GenBank/DDBJ databases">
        <title>Bacillus patelloidae sp. nov., isolated from the intestinal tract of a marine limpet.</title>
        <authorList>
            <person name="Liu R."/>
            <person name="Dong C."/>
            <person name="Shao Z."/>
        </authorList>
    </citation>
    <scope>NUCLEOTIDE SEQUENCE [LARGE SCALE GENOMIC DNA]</scope>
    <source>
        <strain evidence="8 9">SA5d-4</strain>
    </source>
</reference>
<comment type="subcellular location">
    <subcellularLocation>
        <location evidence="1">Cell membrane</location>
        <topology evidence="1">Multi-pass membrane protein</topology>
    </subcellularLocation>
</comment>
<evidence type="ECO:0000313" key="8">
    <source>
        <dbReference type="EMBL" id="OZM57022.1"/>
    </source>
</evidence>
<dbReference type="PANTHER" id="PTHR35007">
    <property type="entry name" value="INTEGRAL MEMBRANE PROTEIN-RELATED"/>
    <property type="match status" value="1"/>
</dbReference>
<evidence type="ECO:0000256" key="3">
    <source>
        <dbReference type="ARBA" id="ARBA00022692"/>
    </source>
</evidence>
<feature type="transmembrane region" description="Helical" evidence="6">
    <location>
        <begin position="267"/>
        <end position="292"/>
    </location>
</feature>
<keyword evidence="5 6" id="KW-0472">Membrane</keyword>
<comment type="caution">
    <text evidence="8">The sequence shown here is derived from an EMBL/GenBank/DDBJ whole genome shotgun (WGS) entry which is preliminary data.</text>
</comment>
<evidence type="ECO:0000313" key="9">
    <source>
        <dbReference type="Proteomes" id="UP000217083"/>
    </source>
</evidence>
<gene>
    <name evidence="8" type="ORF">CIB95_09640</name>
</gene>
<protein>
    <recommendedName>
        <fullName evidence="7">Type II secretion system protein GspF domain-containing protein</fullName>
    </recommendedName>
</protein>
<dbReference type="Proteomes" id="UP000217083">
    <property type="component" value="Unassembled WGS sequence"/>
</dbReference>
<feature type="transmembrane region" description="Helical" evidence="6">
    <location>
        <begin position="95"/>
        <end position="116"/>
    </location>
</feature>
<keyword evidence="9" id="KW-1185">Reference proteome</keyword>
<dbReference type="GO" id="GO:0005886">
    <property type="term" value="C:plasma membrane"/>
    <property type="evidence" value="ECO:0007669"/>
    <property type="project" value="UniProtKB-SubCell"/>
</dbReference>
<evidence type="ECO:0000256" key="4">
    <source>
        <dbReference type="ARBA" id="ARBA00022989"/>
    </source>
</evidence>
<dbReference type="EMBL" id="NPIA01000004">
    <property type="protein sequence ID" value="OZM57022.1"/>
    <property type="molecule type" value="Genomic_DNA"/>
</dbReference>
<reference evidence="9" key="1">
    <citation type="submission" date="2017-08" db="EMBL/GenBank/DDBJ databases">
        <authorList>
            <person name="Huang Z."/>
        </authorList>
    </citation>
    <scope>NUCLEOTIDE SEQUENCE [LARGE SCALE GENOMIC DNA]</scope>
    <source>
        <strain evidence="9">SA5d-4</strain>
    </source>
</reference>
<sequence length="298" mass="34627">MFLFIITLFIACFCFIVLLLQLLMLGPKQRLKIRIAEHIPKDHLTKYDKPLIVRILDPVIHWLSKLIINITPISYKQHLDIKIRRVESKYTLNDILIIKLYLIFILFLSFTAYAWFIKFPNFFLIIFSLLIAYFLPDLILNSVVKKRRTEILMELPVFIDLLSVILEGGVSFDNAIRKICGRKKGPIYSEFNKYIEEVNLGTSRENALKSLAKRVQLAELDSLVRSIFQGEKMGVSILKTIQIQAKQLRVKRSQNIQEQAMKIPIKILFPLILFIFPPIFIIILGPGAIQILQNFVAR</sequence>
<dbReference type="PANTHER" id="PTHR35007:SF2">
    <property type="entry name" value="PILUS ASSEMBLE PROTEIN"/>
    <property type="match status" value="1"/>
</dbReference>
<feature type="transmembrane region" description="Helical" evidence="6">
    <location>
        <begin position="6"/>
        <end position="25"/>
    </location>
</feature>
<feature type="domain" description="Type II secretion system protein GspF" evidence="7">
    <location>
        <begin position="158"/>
        <end position="284"/>
    </location>
</feature>
<name>A0A263BU00_9BACI</name>
<keyword evidence="3 6" id="KW-0812">Transmembrane</keyword>
<dbReference type="InterPro" id="IPR018076">
    <property type="entry name" value="T2SS_GspF_dom"/>
</dbReference>